<protein>
    <submittedName>
        <fullName evidence="2">Uncharacterized protein</fullName>
    </submittedName>
</protein>
<feature type="compositionally biased region" description="Polar residues" evidence="1">
    <location>
        <begin position="107"/>
        <end position="116"/>
    </location>
</feature>
<comment type="caution">
    <text evidence="2">The sequence shown here is derived from an EMBL/GenBank/DDBJ whole genome shotgun (WGS) entry which is preliminary data.</text>
</comment>
<keyword evidence="3" id="KW-1185">Reference proteome</keyword>
<evidence type="ECO:0000256" key="1">
    <source>
        <dbReference type="SAM" id="MobiDB-lite"/>
    </source>
</evidence>
<organism evidence="2 3">
    <name type="scientific">Paecilomyces lecythidis</name>
    <dbReference type="NCBI Taxonomy" id="3004212"/>
    <lineage>
        <taxon>Eukaryota</taxon>
        <taxon>Fungi</taxon>
        <taxon>Dikarya</taxon>
        <taxon>Ascomycota</taxon>
        <taxon>Pezizomycotina</taxon>
        <taxon>Eurotiomycetes</taxon>
        <taxon>Eurotiomycetidae</taxon>
        <taxon>Eurotiales</taxon>
        <taxon>Thermoascaceae</taxon>
        <taxon>Paecilomyces</taxon>
    </lineage>
</organism>
<sequence length="165" mass="18168">MSFVNTTKGILQNMGHKGNIPATALKTELEDICKLISNQQLRPTSAETHRLFSNINPPTPITMIRDGFILNNALSDVVEIPQSFSTHIERCAGAPNPSPKNKSVPSDTQMEKSSTPARHEEHPLPAPVDRVSLLNEVHIDGLELDGMESSLSFDMADLQWLESVQ</sequence>
<proteinExistence type="predicted"/>
<accession>A0ABR3YEA4</accession>
<gene>
    <name evidence="2" type="ORF">Plec18167_000509</name>
</gene>
<reference evidence="2 3" key="1">
    <citation type="journal article" date="2024" name="IMA Fungus">
        <title>IMA Genome - F19 : A genome assembly and annotation guide to empower mycologists, including annotated draft genome sequences of Ceratocystis pirilliformis, Diaporthe australafricana, Fusarium ophioides, Paecilomyces lecythidis, and Sporothrix stenoceras.</title>
        <authorList>
            <person name="Aylward J."/>
            <person name="Wilson A.M."/>
            <person name="Visagie C.M."/>
            <person name="Spraker J."/>
            <person name="Barnes I."/>
            <person name="Buitendag C."/>
            <person name="Ceriani C."/>
            <person name="Del Mar Angel L."/>
            <person name="du Plessis D."/>
            <person name="Fuchs T."/>
            <person name="Gasser K."/>
            <person name="Kramer D."/>
            <person name="Li W."/>
            <person name="Munsamy K."/>
            <person name="Piso A."/>
            <person name="Price J.L."/>
            <person name="Sonnekus B."/>
            <person name="Thomas C."/>
            <person name="van der Nest A."/>
            <person name="van Dijk A."/>
            <person name="van Heerden A."/>
            <person name="van Vuuren N."/>
            <person name="Yilmaz N."/>
            <person name="Duong T.A."/>
            <person name="van der Merwe N.A."/>
            <person name="Wingfield M.J."/>
            <person name="Wingfield B.D."/>
        </authorList>
    </citation>
    <scope>NUCLEOTIDE SEQUENCE [LARGE SCALE GENOMIC DNA]</scope>
    <source>
        <strain evidence="2 3">CMW 18167</strain>
    </source>
</reference>
<dbReference type="EMBL" id="JAVDPF010000001">
    <property type="protein sequence ID" value="KAL1886577.1"/>
    <property type="molecule type" value="Genomic_DNA"/>
</dbReference>
<evidence type="ECO:0000313" key="2">
    <source>
        <dbReference type="EMBL" id="KAL1886577.1"/>
    </source>
</evidence>
<dbReference type="Proteomes" id="UP001583193">
    <property type="component" value="Unassembled WGS sequence"/>
</dbReference>
<evidence type="ECO:0000313" key="3">
    <source>
        <dbReference type="Proteomes" id="UP001583193"/>
    </source>
</evidence>
<feature type="region of interest" description="Disordered" evidence="1">
    <location>
        <begin position="90"/>
        <end position="128"/>
    </location>
</feature>
<name>A0ABR3YEA4_9EURO</name>